<feature type="domain" description="HMG box" evidence="1">
    <location>
        <begin position="93"/>
        <end position="138"/>
    </location>
</feature>
<reference evidence="2" key="1">
    <citation type="journal article" date="2020" name="Nature">
        <title>Giant virus diversity and host interactions through global metagenomics.</title>
        <authorList>
            <person name="Schulz F."/>
            <person name="Roux S."/>
            <person name="Paez-Espino D."/>
            <person name="Jungbluth S."/>
            <person name="Walsh D.A."/>
            <person name="Denef V.J."/>
            <person name="McMahon K.D."/>
            <person name="Konstantinidis K.T."/>
            <person name="Eloe-Fadrosh E.A."/>
            <person name="Kyrpides N.C."/>
            <person name="Woyke T."/>
        </authorList>
    </citation>
    <scope>NUCLEOTIDE SEQUENCE</scope>
    <source>
        <strain evidence="2">GVMAG-S-1040241-154</strain>
    </source>
</reference>
<dbReference type="PROSITE" id="PS50118">
    <property type="entry name" value="HMG_BOX_2"/>
    <property type="match status" value="1"/>
</dbReference>
<proteinExistence type="predicted"/>
<dbReference type="Gene3D" id="1.10.30.10">
    <property type="entry name" value="High mobility group box domain"/>
    <property type="match status" value="1"/>
</dbReference>
<name>A0A6C0JRU7_9ZZZZ</name>
<evidence type="ECO:0000259" key="1">
    <source>
        <dbReference type="PROSITE" id="PS50118"/>
    </source>
</evidence>
<accession>A0A6C0JRU7</accession>
<dbReference type="AlphaFoldDB" id="A0A6C0JRU7"/>
<evidence type="ECO:0000313" key="2">
    <source>
        <dbReference type="EMBL" id="QHU07546.1"/>
    </source>
</evidence>
<dbReference type="SUPFAM" id="SSF47095">
    <property type="entry name" value="HMG-box"/>
    <property type="match status" value="1"/>
</dbReference>
<dbReference type="EMBL" id="MN740684">
    <property type="protein sequence ID" value="QHU07546.1"/>
    <property type="molecule type" value="Genomic_DNA"/>
</dbReference>
<dbReference type="CDD" id="cd00084">
    <property type="entry name" value="HMG-box_SF"/>
    <property type="match status" value="1"/>
</dbReference>
<dbReference type="InterPro" id="IPR009071">
    <property type="entry name" value="HMG_box_dom"/>
</dbReference>
<dbReference type="InterPro" id="IPR056775">
    <property type="entry name" value="YABBY_C"/>
</dbReference>
<dbReference type="Pfam" id="PF04690">
    <property type="entry name" value="YABBY"/>
    <property type="match status" value="1"/>
</dbReference>
<dbReference type="InterPro" id="IPR036910">
    <property type="entry name" value="HMG_box_dom_sf"/>
</dbReference>
<organism evidence="2">
    <name type="scientific">viral metagenome</name>
    <dbReference type="NCBI Taxonomy" id="1070528"/>
    <lineage>
        <taxon>unclassified sequences</taxon>
        <taxon>metagenomes</taxon>
        <taxon>organismal metagenomes</taxon>
    </lineage>
</organism>
<protein>
    <recommendedName>
        <fullName evidence="1">HMG box domain-containing protein</fullName>
    </recommendedName>
</protein>
<sequence>MDYRTFVSNSNNFSYFYFKLKIYIKNKLLLISIMEETNNLDVKITKKNMIKVIVDTFNSNIDLTKEDYTLNDLKNILTDAFKSVKDKKKEAAVKKNPSAYNIFVKQEMQKIKSENPDLGNKEILALAAKKWQEQKAKK</sequence>